<evidence type="ECO:0000256" key="1">
    <source>
        <dbReference type="ARBA" id="ARBA00023015"/>
    </source>
</evidence>
<keyword evidence="6" id="KW-1185">Reference proteome</keyword>
<evidence type="ECO:0000313" key="6">
    <source>
        <dbReference type="Proteomes" id="UP001163293"/>
    </source>
</evidence>
<dbReference type="CDD" id="cd06267">
    <property type="entry name" value="PBP1_LacI_sugar_binding-like"/>
    <property type="match status" value="1"/>
</dbReference>
<dbReference type="AlphaFoldDB" id="A0AAX3ELP9"/>
<dbReference type="GO" id="GO:0000976">
    <property type="term" value="F:transcription cis-regulatory region binding"/>
    <property type="evidence" value="ECO:0007669"/>
    <property type="project" value="TreeGrafter"/>
</dbReference>
<dbReference type="InterPro" id="IPR046335">
    <property type="entry name" value="LacI/GalR-like_sensor"/>
</dbReference>
<organism evidence="5 6">
    <name type="scientific">Paenarthrobacter ureafaciens</name>
    <dbReference type="NCBI Taxonomy" id="37931"/>
    <lineage>
        <taxon>Bacteria</taxon>
        <taxon>Bacillati</taxon>
        <taxon>Actinomycetota</taxon>
        <taxon>Actinomycetes</taxon>
        <taxon>Micrococcales</taxon>
        <taxon>Micrococcaceae</taxon>
        <taxon>Paenarthrobacter</taxon>
    </lineage>
</organism>
<keyword evidence="2" id="KW-0238">DNA-binding</keyword>
<feature type="domain" description="HTH lacI-type" evidence="4">
    <location>
        <begin position="10"/>
        <end position="64"/>
    </location>
</feature>
<dbReference type="PROSITE" id="PS50932">
    <property type="entry name" value="HTH_LACI_2"/>
    <property type="match status" value="1"/>
</dbReference>
<dbReference type="CDD" id="cd01392">
    <property type="entry name" value="HTH_LacI"/>
    <property type="match status" value="1"/>
</dbReference>
<gene>
    <name evidence="5" type="ORF">NL394_06815</name>
</gene>
<dbReference type="Proteomes" id="UP001163293">
    <property type="component" value="Chromosome"/>
</dbReference>
<dbReference type="Pfam" id="PF00356">
    <property type="entry name" value="LacI"/>
    <property type="match status" value="1"/>
</dbReference>
<dbReference type="SUPFAM" id="SSF47413">
    <property type="entry name" value="lambda repressor-like DNA-binding domains"/>
    <property type="match status" value="1"/>
</dbReference>
<dbReference type="PANTHER" id="PTHR30146">
    <property type="entry name" value="LACI-RELATED TRANSCRIPTIONAL REPRESSOR"/>
    <property type="match status" value="1"/>
</dbReference>
<dbReference type="Gene3D" id="3.40.50.2300">
    <property type="match status" value="2"/>
</dbReference>
<evidence type="ECO:0000313" key="5">
    <source>
        <dbReference type="EMBL" id="UYV98913.1"/>
    </source>
</evidence>
<reference evidence="5" key="1">
    <citation type="submission" date="2022-07" db="EMBL/GenBank/DDBJ databases">
        <authorList>
            <person name="Wu T."/>
        </authorList>
    </citation>
    <scope>NUCLEOTIDE SEQUENCE</scope>
    <source>
        <strain evidence="5">SD-1</strain>
    </source>
</reference>
<dbReference type="EMBL" id="CP101185">
    <property type="protein sequence ID" value="UYV98913.1"/>
    <property type="molecule type" value="Genomic_DNA"/>
</dbReference>
<accession>A0AAX3ELP9</accession>
<dbReference type="PANTHER" id="PTHR30146:SF153">
    <property type="entry name" value="LACTOSE OPERON REPRESSOR"/>
    <property type="match status" value="1"/>
</dbReference>
<dbReference type="InterPro" id="IPR010982">
    <property type="entry name" value="Lambda_DNA-bd_dom_sf"/>
</dbReference>
<dbReference type="RefSeq" id="WP_069694757.1">
    <property type="nucleotide sequence ID" value="NZ_CP043010.1"/>
</dbReference>
<evidence type="ECO:0000256" key="2">
    <source>
        <dbReference type="ARBA" id="ARBA00023125"/>
    </source>
</evidence>
<dbReference type="Gene3D" id="1.10.260.40">
    <property type="entry name" value="lambda repressor-like DNA-binding domains"/>
    <property type="match status" value="1"/>
</dbReference>
<dbReference type="GO" id="GO:0003700">
    <property type="term" value="F:DNA-binding transcription factor activity"/>
    <property type="evidence" value="ECO:0007669"/>
    <property type="project" value="TreeGrafter"/>
</dbReference>
<dbReference type="InterPro" id="IPR028082">
    <property type="entry name" value="Peripla_BP_I"/>
</dbReference>
<evidence type="ECO:0000259" key="4">
    <source>
        <dbReference type="PROSITE" id="PS50932"/>
    </source>
</evidence>
<dbReference type="Pfam" id="PF13377">
    <property type="entry name" value="Peripla_BP_3"/>
    <property type="match status" value="1"/>
</dbReference>
<evidence type="ECO:0000256" key="3">
    <source>
        <dbReference type="ARBA" id="ARBA00023163"/>
    </source>
</evidence>
<dbReference type="InterPro" id="IPR000843">
    <property type="entry name" value="HTH_LacI"/>
</dbReference>
<dbReference type="SMART" id="SM00354">
    <property type="entry name" value="HTH_LACI"/>
    <property type="match status" value="1"/>
</dbReference>
<keyword evidence="1" id="KW-0805">Transcription regulation</keyword>
<name>A0AAX3ELP9_PAEUR</name>
<protein>
    <submittedName>
        <fullName evidence="5">LacI family transcriptional regulator</fullName>
    </submittedName>
</protein>
<sequence>MASDRPPRPATQSDVAREVGVSRTLVSFAFRGAPGVSDETKQAIFAAAKRLGYRPNAVAADLARKHRSAVGLYLLDIRNEIYADILSGVRTALSQEPNRLILSVSRSVDGEDRGAVESLIEARVGIIIAATLLDPDEAVHEMAASVPLVSVTRPVAGVDSVYSDDSFGARAAVEHLLTLGHTRIAHLAGPAHDGHVVRRRSYEQAMRRAGLVPQTLCADDFTQESGHRAAARLLGQADRPTAIFCHNDQLALGTREAAYAMGLSIPRDLSLIGYDNSRTAGLHGIDLTSVDLHAARLGEAAGQIALERLRNPEAPAADRRFTPRLVVRSSTARPA</sequence>
<proteinExistence type="predicted"/>
<keyword evidence="3" id="KW-0804">Transcription</keyword>
<dbReference type="SUPFAM" id="SSF53822">
    <property type="entry name" value="Periplasmic binding protein-like I"/>
    <property type="match status" value="1"/>
</dbReference>